<proteinExistence type="predicted"/>
<sequence>MDYYPPCPEPDKTIDLSPHSDSDALTILLQLNDTEGLQVRKDGIWVPIKPLSNALMEIVSNGVYRSIEHRAVVNSNKERLTLATFNIFNLDSELGPAHSLIGPHNPTKFRSVRVDKFLQEFFARKLDGKLFIDCMRLETKDDES</sequence>
<dbReference type="KEGG" id="nta:107796175"/>
<evidence type="ECO:0000256" key="2">
    <source>
        <dbReference type="ARBA" id="ARBA00023002"/>
    </source>
</evidence>
<dbReference type="OrthoDB" id="288590at2759"/>
<dbReference type="PaxDb" id="4097-A0A1S4ACK8"/>
<evidence type="ECO:0000256" key="3">
    <source>
        <dbReference type="ARBA" id="ARBA00023004"/>
    </source>
</evidence>
<dbReference type="SMR" id="A0A1S4ACK8"/>
<dbReference type="RefSeq" id="XP_016474405.1">
    <property type="nucleotide sequence ID" value="XM_016618919.1"/>
</dbReference>
<dbReference type="GO" id="GO:0046872">
    <property type="term" value="F:metal ion binding"/>
    <property type="evidence" value="ECO:0007669"/>
    <property type="project" value="UniProtKB-KW"/>
</dbReference>
<keyword evidence="1" id="KW-0479">Metal-binding</keyword>
<feature type="domain" description="Fe2OG dioxygenase" evidence="4">
    <location>
        <begin position="1"/>
        <end position="88"/>
    </location>
</feature>
<dbReference type="OMA" id="AMAMYYY"/>
<name>A0A1S4ACK8_TOBAC</name>
<evidence type="ECO:0000313" key="5">
    <source>
        <dbReference type="RefSeq" id="XP_016474405.1"/>
    </source>
</evidence>
<dbReference type="PROSITE" id="PS51471">
    <property type="entry name" value="FE2OG_OXY"/>
    <property type="match status" value="1"/>
</dbReference>
<dbReference type="PANTHER" id="PTHR47991">
    <property type="entry name" value="OXOGLUTARATE/IRON-DEPENDENT DIOXYGENASE"/>
    <property type="match status" value="1"/>
</dbReference>
<protein>
    <submittedName>
        <fullName evidence="5">Probable 2-oxoglutarate/Fe(II)-dependent dioxygenase</fullName>
    </submittedName>
</protein>
<dbReference type="InterPro" id="IPR044861">
    <property type="entry name" value="IPNS-like_FE2OG_OXY"/>
</dbReference>
<dbReference type="SUPFAM" id="SSF51197">
    <property type="entry name" value="Clavaminate synthase-like"/>
    <property type="match status" value="1"/>
</dbReference>
<dbReference type="GO" id="GO:0051213">
    <property type="term" value="F:dioxygenase activity"/>
    <property type="evidence" value="ECO:0007669"/>
    <property type="project" value="UniProtKB-KW"/>
</dbReference>
<reference evidence="5" key="1">
    <citation type="submission" date="2025-08" db="UniProtKB">
        <authorList>
            <consortium name="RefSeq"/>
        </authorList>
    </citation>
    <scope>IDENTIFICATION</scope>
</reference>
<evidence type="ECO:0000256" key="1">
    <source>
        <dbReference type="ARBA" id="ARBA00022723"/>
    </source>
</evidence>
<organism evidence="5">
    <name type="scientific">Nicotiana tabacum</name>
    <name type="common">Common tobacco</name>
    <dbReference type="NCBI Taxonomy" id="4097"/>
    <lineage>
        <taxon>Eukaryota</taxon>
        <taxon>Viridiplantae</taxon>
        <taxon>Streptophyta</taxon>
        <taxon>Embryophyta</taxon>
        <taxon>Tracheophyta</taxon>
        <taxon>Spermatophyta</taxon>
        <taxon>Magnoliopsida</taxon>
        <taxon>eudicotyledons</taxon>
        <taxon>Gunneridae</taxon>
        <taxon>Pentapetalae</taxon>
        <taxon>asterids</taxon>
        <taxon>lamiids</taxon>
        <taxon>Solanales</taxon>
        <taxon>Solanaceae</taxon>
        <taxon>Nicotianoideae</taxon>
        <taxon>Nicotianeae</taxon>
        <taxon>Nicotiana</taxon>
    </lineage>
</organism>
<keyword evidence="5" id="KW-0223">Dioxygenase</keyword>
<dbReference type="InterPro" id="IPR005123">
    <property type="entry name" value="Oxoglu/Fe-dep_dioxygenase_dom"/>
</dbReference>
<keyword evidence="2" id="KW-0560">Oxidoreductase</keyword>
<dbReference type="AlphaFoldDB" id="A0A1S4ACK8"/>
<dbReference type="Pfam" id="PF03171">
    <property type="entry name" value="2OG-FeII_Oxy"/>
    <property type="match status" value="1"/>
</dbReference>
<gene>
    <name evidence="5" type="primary">LOC107796175</name>
</gene>
<dbReference type="InterPro" id="IPR050295">
    <property type="entry name" value="Plant_2OG-oxidoreductases"/>
</dbReference>
<evidence type="ECO:0000259" key="4">
    <source>
        <dbReference type="PROSITE" id="PS51471"/>
    </source>
</evidence>
<dbReference type="InterPro" id="IPR027443">
    <property type="entry name" value="IPNS-like_sf"/>
</dbReference>
<accession>A0A1S4ACK8</accession>
<keyword evidence="3" id="KW-0408">Iron</keyword>
<dbReference type="Gene3D" id="2.60.120.330">
    <property type="entry name" value="B-lactam Antibiotic, Isopenicillin N Synthase, Chain"/>
    <property type="match status" value="1"/>
</dbReference>